<feature type="domain" description="Rrn7/TAF1B C-terminal cyclin" evidence="12">
    <location>
        <begin position="128"/>
        <end position="303"/>
    </location>
</feature>
<comment type="similarity">
    <text evidence="2">Belongs to the RRN7/TAF1B family.</text>
</comment>
<evidence type="ECO:0000256" key="5">
    <source>
        <dbReference type="ARBA" id="ARBA00022833"/>
    </source>
</evidence>
<dbReference type="Pfam" id="PF20644">
    <property type="entry name" value="Rrn7_cyclin_N"/>
    <property type="match status" value="1"/>
</dbReference>
<accession>A0AAD5YD14</accession>
<dbReference type="InterPro" id="IPR048540">
    <property type="entry name" value="Rrn7_cyclin_N"/>
</dbReference>
<dbReference type="AlphaFoldDB" id="A0AAD5YD14"/>
<dbReference type="PANTHER" id="PTHR31576:SF2">
    <property type="entry name" value="TATA BOX-BINDING PROTEIN-ASSOCIATED FACTOR RNA POLYMERASE I SUBUNIT B"/>
    <property type="match status" value="1"/>
</dbReference>
<evidence type="ECO:0000313" key="13">
    <source>
        <dbReference type="EMBL" id="KAJ3475440.1"/>
    </source>
</evidence>
<evidence type="ECO:0000256" key="1">
    <source>
        <dbReference type="ARBA" id="ARBA00004604"/>
    </source>
</evidence>
<comment type="caution">
    <text evidence="13">The sequence shown here is derived from an EMBL/GenBank/DDBJ whole genome shotgun (WGS) entry which is preliminary data.</text>
</comment>
<name>A0AAD5YD14_9APHY</name>
<dbReference type="Proteomes" id="UP001212997">
    <property type="component" value="Unassembled WGS sequence"/>
</dbReference>
<keyword evidence="9" id="KW-0539">Nucleus</keyword>
<dbReference type="InterPro" id="IPR048538">
    <property type="entry name" value="Rrn7_cyclin_C"/>
</dbReference>
<comment type="subcellular location">
    <subcellularLocation>
        <location evidence="1">Nucleus</location>
        <location evidence="1">Nucleolus</location>
    </subcellularLocation>
</comment>
<feature type="region of interest" description="Disordered" evidence="10">
    <location>
        <begin position="1"/>
        <end position="62"/>
    </location>
</feature>
<protein>
    <submittedName>
        <fullName evidence="13">Uncharacterized protein</fullName>
    </submittedName>
</protein>
<reference evidence="13" key="1">
    <citation type="submission" date="2022-07" db="EMBL/GenBank/DDBJ databases">
        <title>Genome Sequence of Physisporinus lineatus.</title>
        <authorList>
            <person name="Buettner E."/>
        </authorList>
    </citation>
    <scope>NUCLEOTIDE SEQUENCE</scope>
    <source>
        <strain evidence="13">VT162</strain>
    </source>
</reference>
<dbReference type="Pfam" id="PF20645">
    <property type="entry name" value="Rrn7_cyclin_C"/>
    <property type="match status" value="1"/>
</dbReference>
<dbReference type="GO" id="GO:0070860">
    <property type="term" value="C:RNA polymerase I core factor complex"/>
    <property type="evidence" value="ECO:0007669"/>
    <property type="project" value="InterPro"/>
</dbReference>
<sequence>MGRDKDHNSSDDSSDEEDGDDSEMERFMREASESPSSSEGGPDNEPDATTKEHKAKKKTRRNLDTPASNIAILALACWALRIPIMYQDFIRLIESYDLPYLDTVRLLPTSLTVHLSRYSTQGLSPYNAPSTTHLHRLTSRLAKNMYRKFNVTIPEMNALPMLWRAVHCLQGTPTLYMLSKRLGMVLSIPNTLHHSLAPVLKAYKRYSPKFHKMDDVPVEVALVSTVIIVLKLVYGLDGIKRFPASEEDMAYSLPELSDLLSALKEAEENEKHSTETLFSSIERKSVLDFNDEAIDDYIDFCQRILLPREQRESNVMTEHFPLNAPTRHDQGVSSICSPATHPSVPLSAPSPCDESGGPASGELYKIYNARDVLGALPADLELVVRRASRWTGVSEDHICRVVEHFERRLRRWWVRYKRDQRMEGISSEEDVEEGEEGEEDDEDEEDEDSDSVDEDGENI</sequence>
<feature type="region of interest" description="Disordered" evidence="10">
    <location>
        <begin position="422"/>
        <end position="459"/>
    </location>
</feature>
<evidence type="ECO:0000256" key="9">
    <source>
        <dbReference type="ARBA" id="ARBA00023242"/>
    </source>
</evidence>
<keyword evidence="14" id="KW-1185">Reference proteome</keyword>
<feature type="compositionally biased region" description="Acidic residues" evidence="10">
    <location>
        <begin position="12"/>
        <end position="23"/>
    </location>
</feature>
<dbReference type="PANTHER" id="PTHR31576">
    <property type="entry name" value="TATA BOX-BINDING PROTEIN-ASSOCIATED FACTOR RNA POLYMERASE I SUBUNIT B"/>
    <property type="match status" value="1"/>
</dbReference>
<keyword evidence="8" id="KW-0804">Transcription</keyword>
<evidence type="ECO:0000259" key="11">
    <source>
        <dbReference type="Pfam" id="PF20644"/>
    </source>
</evidence>
<evidence type="ECO:0000313" key="14">
    <source>
        <dbReference type="Proteomes" id="UP001212997"/>
    </source>
</evidence>
<dbReference type="GO" id="GO:0042790">
    <property type="term" value="P:nucleolar large rRNA transcription by RNA polymerase I"/>
    <property type="evidence" value="ECO:0007669"/>
    <property type="project" value="TreeGrafter"/>
</dbReference>
<feature type="domain" description="Rrn7/TAF1B N-terminal cyclin" evidence="11">
    <location>
        <begin position="31"/>
        <end position="109"/>
    </location>
</feature>
<feature type="compositionally biased region" description="Acidic residues" evidence="10">
    <location>
        <begin position="426"/>
        <end position="459"/>
    </location>
</feature>
<dbReference type="GO" id="GO:0001164">
    <property type="term" value="F:RNA polymerase I core promoter sequence-specific DNA binding"/>
    <property type="evidence" value="ECO:0007669"/>
    <property type="project" value="InterPro"/>
</dbReference>
<evidence type="ECO:0000259" key="12">
    <source>
        <dbReference type="Pfam" id="PF20645"/>
    </source>
</evidence>
<evidence type="ECO:0000256" key="3">
    <source>
        <dbReference type="ARBA" id="ARBA00022723"/>
    </source>
</evidence>
<dbReference type="InterPro" id="IPR033599">
    <property type="entry name" value="TAF1B/Rrn7"/>
</dbReference>
<keyword evidence="3" id="KW-0479">Metal-binding</keyword>
<evidence type="ECO:0000256" key="4">
    <source>
        <dbReference type="ARBA" id="ARBA00022771"/>
    </source>
</evidence>
<gene>
    <name evidence="13" type="ORF">NLI96_g11834</name>
</gene>
<keyword evidence="7" id="KW-0238">DNA-binding</keyword>
<evidence type="ECO:0000256" key="2">
    <source>
        <dbReference type="ARBA" id="ARBA00006899"/>
    </source>
</evidence>
<dbReference type="EMBL" id="JANAWD010000856">
    <property type="protein sequence ID" value="KAJ3475440.1"/>
    <property type="molecule type" value="Genomic_DNA"/>
</dbReference>
<evidence type="ECO:0000256" key="8">
    <source>
        <dbReference type="ARBA" id="ARBA00023163"/>
    </source>
</evidence>
<keyword evidence="4" id="KW-0863">Zinc-finger</keyword>
<keyword evidence="6" id="KW-0805">Transcription regulation</keyword>
<keyword evidence="5" id="KW-0862">Zinc</keyword>
<evidence type="ECO:0000256" key="7">
    <source>
        <dbReference type="ARBA" id="ARBA00023125"/>
    </source>
</evidence>
<feature type="compositionally biased region" description="Basic and acidic residues" evidence="10">
    <location>
        <begin position="1"/>
        <end position="10"/>
    </location>
</feature>
<proteinExistence type="inferred from homology"/>
<evidence type="ECO:0000256" key="10">
    <source>
        <dbReference type="SAM" id="MobiDB-lite"/>
    </source>
</evidence>
<organism evidence="13 14">
    <name type="scientific">Meripilus lineatus</name>
    <dbReference type="NCBI Taxonomy" id="2056292"/>
    <lineage>
        <taxon>Eukaryota</taxon>
        <taxon>Fungi</taxon>
        <taxon>Dikarya</taxon>
        <taxon>Basidiomycota</taxon>
        <taxon>Agaricomycotina</taxon>
        <taxon>Agaricomycetes</taxon>
        <taxon>Polyporales</taxon>
        <taxon>Meripilaceae</taxon>
        <taxon>Meripilus</taxon>
    </lineage>
</organism>
<evidence type="ECO:0000256" key="6">
    <source>
        <dbReference type="ARBA" id="ARBA00023015"/>
    </source>
</evidence>
<dbReference type="GO" id="GO:0008270">
    <property type="term" value="F:zinc ion binding"/>
    <property type="evidence" value="ECO:0007669"/>
    <property type="project" value="UniProtKB-KW"/>
</dbReference>